<dbReference type="EMBL" id="CATQJA010002709">
    <property type="protein sequence ID" value="CAJ0587244.1"/>
    <property type="molecule type" value="Genomic_DNA"/>
</dbReference>
<dbReference type="PANTHER" id="PTHR11246">
    <property type="entry name" value="PRE-MRNA SPLICING FACTOR"/>
    <property type="match status" value="1"/>
</dbReference>
<dbReference type="AlphaFoldDB" id="A0AA36DGI5"/>
<accession>A0AA36DGI5</accession>
<organism evidence="2 3">
    <name type="scientific">Mesorhabditis spiculigera</name>
    <dbReference type="NCBI Taxonomy" id="96644"/>
    <lineage>
        <taxon>Eukaryota</taxon>
        <taxon>Metazoa</taxon>
        <taxon>Ecdysozoa</taxon>
        <taxon>Nematoda</taxon>
        <taxon>Chromadorea</taxon>
        <taxon>Rhabditida</taxon>
        <taxon>Rhabditina</taxon>
        <taxon>Rhabditomorpha</taxon>
        <taxon>Rhabditoidea</taxon>
        <taxon>Rhabditidae</taxon>
        <taxon>Mesorhabditinae</taxon>
        <taxon>Mesorhabditis</taxon>
    </lineage>
</organism>
<evidence type="ECO:0000313" key="3">
    <source>
        <dbReference type="Proteomes" id="UP001177023"/>
    </source>
</evidence>
<dbReference type="InterPro" id="IPR011990">
    <property type="entry name" value="TPR-like_helical_dom_sf"/>
</dbReference>
<dbReference type="GO" id="GO:0071013">
    <property type="term" value="C:catalytic step 2 spliceosome"/>
    <property type="evidence" value="ECO:0007669"/>
    <property type="project" value="TreeGrafter"/>
</dbReference>
<dbReference type="GO" id="GO:0000244">
    <property type="term" value="P:spliceosomal tri-snRNP complex assembly"/>
    <property type="evidence" value="ECO:0007669"/>
    <property type="project" value="TreeGrafter"/>
</dbReference>
<comment type="caution">
    <text evidence="2">The sequence shown here is derived from an EMBL/GenBank/DDBJ whole genome shotgun (WGS) entry which is preliminary data.</text>
</comment>
<feature type="non-terminal residue" evidence="2">
    <location>
        <position position="1"/>
    </location>
</feature>
<reference evidence="2" key="1">
    <citation type="submission" date="2023-06" db="EMBL/GenBank/DDBJ databases">
        <authorList>
            <person name="Delattre M."/>
        </authorList>
    </citation>
    <scope>NUCLEOTIDE SEQUENCE</scope>
    <source>
        <strain evidence="2">AF72</strain>
    </source>
</reference>
<dbReference type="SUPFAM" id="SSF48452">
    <property type="entry name" value="TPR-like"/>
    <property type="match status" value="1"/>
</dbReference>
<dbReference type="PANTHER" id="PTHR11246:SF1">
    <property type="entry name" value="PRE-MRNA-PROCESSING FACTOR 6"/>
    <property type="match status" value="1"/>
</dbReference>
<evidence type="ECO:0000256" key="1">
    <source>
        <dbReference type="ARBA" id="ARBA00022737"/>
    </source>
</evidence>
<protein>
    <submittedName>
        <fullName evidence="2">Uncharacterized protein</fullName>
    </submittedName>
</protein>
<name>A0AA36DGI5_9BILA</name>
<dbReference type="Gene3D" id="1.25.40.10">
    <property type="entry name" value="Tetratricopeptide repeat domain"/>
    <property type="match status" value="1"/>
</dbReference>
<proteinExistence type="predicted"/>
<keyword evidence="1" id="KW-0677">Repeat</keyword>
<dbReference type="GO" id="GO:0046540">
    <property type="term" value="C:U4/U6 x U5 tri-snRNP complex"/>
    <property type="evidence" value="ECO:0007669"/>
    <property type="project" value="TreeGrafter"/>
</dbReference>
<dbReference type="InterPro" id="IPR045075">
    <property type="entry name" value="Syf1-like"/>
</dbReference>
<keyword evidence="3" id="KW-1185">Reference proteome</keyword>
<evidence type="ECO:0000313" key="2">
    <source>
        <dbReference type="EMBL" id="CAJ0587244.1"/>
    </source>
</evidence>
<gene>
    <name evidence="2" type="ORF">MSPICULIGERA_LOCUS25221</name>
</gene>
<dbReference type="Proteomes" id="UP001177023">
    <property type="component" value="Unassembled WGS sequence"/>
</dbReference>
<sequence length="85" mass="9836">MNEAREWFARAINVDSDNGDAFAAWYKFELTHGTTEEQERVVKKCLAAEPRHGEMWAQLSKDVQNWKKRTEDILTVLANQISIPT</sequence>